<keyword evidence="2" id="KW-1185">Reference proteome</keyword>
<dbReference type="WBParaSite" id="maker-unitig_38004-snap-gene-0.4-mRNA-1">
    <property type="protein sequence ID" value="maker-unitig_38004-snap-gene-0.4-mRNA-1"/>
    <property type="gene ID" value="maker-unitig_38004-snap-gene-0.4"/>
</dbReference>
<proteinExistence type="predicted"/>
<protein>
    <submittedName>
        <fullName evidence="3">HTH araC/xylS-type domain-containing protein</fullName>
    </submittedName>
</protein>
<dbReference type="AlphaFoldDB" id="A0A1I8FJS3"/>
<feature type="compositionally biased region" description="Basic and acidic residues" evidence="1">
    <location>
        <begin position="99"/>
        <end position="109"/>
    </location>
</feature>
<feature type="compositionally biased region" description="Basic residues" evidence="1">
    <location>
        <begin position="87"/>
        <end position="98"/>
    </location>
</feature>
<evidence type="ECO:0000313" key="3">
    <source>
        <dbReference type="WBParaSite" id="maker-unitig_38004-snap-gene-0.4-mRNA-1"/>
    </source>
</evidence>
<evidence type="ECO:0000313" key="2">
    <source>
        <dbReference type="Proteomes" id="UP000095280"/>
    </source>
</evidence>
<name>A0A1I8FJS3_9PLAT</name>
<sequence length="109" mass="12002">MMETFSNEVADAGQQLSVQEESVLSLALSISNLIRIASCSSIRARGLAEGAKIGYRFGYCRENVLGCLLQELEQQETAAPGAEAGKTRKTWSRSSKRGNYHDDEFNQIN</sequence>
<evidence type="ECO:0000256" key="1">
    <source>
        <dbReference type="SAM" id="MobiDB-lite"/>
    </source>
</evidence>
<organism evidence="2 3">
    <name type="scientific">Macrostomum lignano</name>
    <dbReference type="NCBI Taxonomy" id="282301"/>
    <lineage>
        <taxon>Eukaryota</taxon>
        <taxon>Metazoa</taxon>
        <taxon>Spiralia</taxon>
        <taxon>Lophotrochozoa</taxon>
        <taxon>Platyhelminthes</taxon>
        <taxon>Rhabditophora</taxon>
        <taxon>Macrostomorpha</taxon>
        <taxon>Macrostomida</taxon>
        <taxon>Macrostomidae</taxon>
        <taxon>Macrostomum</taxon>
    </lineage>
</organism>
<accession>A0A1I8FJS3</accession>
<feature type="region of interest" description="Disordered" evidence="1">
    <location>
        <begin position="77"/>
        <end position="109"/>
    </location>
</feature>
<dbReference type="Proteomes" id="UP000095280">
    <property type="component" value="Unplaced"/>
</dbReference>
<reference evidence="3" key="1">
    <citation type="submission" date="2016-11" db="UniProtKB">
        <authorList>
            <consortium name="WormBaseParasite"/>
        </authorList>
    </citation>
    <scope>IDENTIFICATION</scope>
</reference>